<evidence type="ECO:0000256" key="1">
    <source>
        <dbReference type="SAM" id="MobiDB-lite"/>
    </source>
</evidence>
<dbReference type="PANTHER" id="PTHR19328:SF13">
    <property type="entry name" value="HIPL1 PROTEIN"/>
    <property type="match status" value="1"/>
</dbReference>
<evidence type="ECO:0000313" key="5">
    <source>
        <dbReference type="Proteomes" id="UP000187608"/>
    </source>
</evidence>
<accession>A0A1N7IN53</accession>
<dbReference type="PROSITE" id="PS51257">
    <property type="entry name" value="PROKAR_LIPOPROTEIN"/>
    <property type="match status" value="1"/>
</dbReference>
<protein>
    <submittedName>
        <fullName evidence="4">Glucose/arabinose dehydrogenase, beta-propeller fold</fullName>
    </submittedName>
</protein>
<proteinExistence type="predicted"/>
<sequence>MKRISLALLLFTASCTATDQEPSPATQDTDNDSSQPSQENGIIATNFNTPWSIAPAEDGYFITERGGQLFSVTEDGDISEQTLELSSSLYTGGEAGLLGLVMLDEEEAYVYYSYESNNGPRNRVAKIERSEQTWSETDVIIDEIPGGRIHNGGRLEIGPDEHVYITTGDAGNPDTAQNTDSLAGKILRMNIDGSIPEDNPFEESYVYTYGHRNPQGVTWTEDGTMYSTEHGQNAHDEINRIEPGQNYGWPVIQGDEENEGMETPLYHTGDDTWAPSGVDAYEGHLYIAALRGERLIEFSPETSETSVISNEYGRIRDIHFTEEFGLGITSNRDGRGNPDENDDVFFRFTP</sequence>
<evidence type="ECO:0000259" key="3">
    <source>
        <dbReference type="Pfam" id="PF07995"/>
    </source>
</evidence>
<feature type="chain" id="PRO_5038794977" evidence="2">
    <location>
        <begin position="20"/>
        <end position="350"/>
    </location>
</feature>
<dbReference type="Pfam" id="PF07995">
    <property type="entry name" value="GSDH"/>
    <property type="match status" value="1"/>
</dbReference>
<dbReference type="InterPro" id="IPR011042">
    <property type="entry name" value="6-blade_b-propeller_TolB-like"/>
</dbReference>
<dbReference type="InterPro" id="IPR011041">
    <property type="entry name" value="Quinoprot_gluc/sorb_DH_b-prop"/>
</dbReference>
<feature type="signal peptide" evidence="2">
    <location>
        <begin position="1"/>
        <end position="19"/>
    </location>
</feature>
<dbReference type="RefSeq" id="WP_076556863.1">
    <property type="nucleotide sequence ID" value="NZ_FTOC01000001.1"/>
</dbReference>
<keyword evidence="5" id="KW-1185">Reference proteome</keyword>
<dbReference type="AlphaFoldDB" id="A0A1N7IN53"/>
<keyword evidence="2" id="KW-0732">Signal</keyword>
<dbReference type="EMBL" id="FTOC01000001">
    <property type="protein sequence ID" value="SIS38527.1"/>
    <property type="molecule type" value="Genomic_DNA"/>
</dbReference>
<evidence type="ECO:0000256" key="2">
    <source>
        <dbReference type="SAM" id="SignalP"/>
    </source>
</evidence>
<evidence type="ECO:0000313" key="4">
    <source>
        <dbReference type="EMBL" id="SIS38527.1"/>
    </source>
</evidence>
<feature type="domain" description="Glucose/Sorbosone dehydrogenase" evidence="3">
    <location>
        <begin position="47"/>
        <end position="323"/>
    </location>
</feature>
<gene>
    <name evidence="4" type="ORF">SAMN05421687_101617</name>
</gene>
<feature type="region of interest" description="Disordered" evidence="1">
    <location>
        <begin position="329"/>
        <end position="350"/>
    </location>
</feature>
<dbReference type="InterPro" id="IPR012938">
    <property type="entry name" value="Glc/Sorbosone_DH"/>
</dbReference>
<dbReference type="PANTHER" id="PTHR19328">
    <property type="entry name" value="HEDGEHOG-INTERACTING PROTEIN"/>
    <property type="match status" value="1"/>
</dbReference>
<dbReference type="OrthoDB" id="9770043at2"/>
<dbReference type="STRING" id="570947.SAMN05421687_101617"/>
<organism evidence="4 5">
    <name type="scientific">Salimicrobium flavidum</name>
    <dbReference type="NCBI Taxonomy" id="570947"/>
    <lineage>
        <taxon>Bacteria</taxon>
        <taxon>Bacillati</taxon>
        <taxon>Bacillota</taxon>
        <taxon>Bacilli</taxon>
        <taxon>Bacillales</taxon>
        <taxon>Bacillaceae</taxon>
        <taxon>Salimicrobium</taxon>
    </lineage>
</organism>
<dbReference type="Proteomes" id="UP000187608">
    <property type="component" value="Unassembled WGS sequence"/>
</dbReference>
<feature type="region of interest" description="Disordered" evidence="1">
    <location>
        <begin position="18"/>
        <end position="48"/>
    </location>
</feature>
<name>A0A1N7IN53_9BACI</name>
<dbReference type="SUPFAM" id="SSF50952">
    <property type="entry name" value="Soluble quinoprotein glucose dehydrogenase"/>
    <property type="match status" value="1"/>
</dbReference>
<dbReference type="Gene3D" id="2.120.10.30">
    <property type="entry name" value="TolB, C-terminal domain"/>
    <property type="match status" value="1"/>
</dbReference>
<reference evidence="5" key="1">
    <citation type="submission" date="2017-01" db="EMBL/GenBank/DDBJ databases">
        <authorList>
            <person name="Varghese N."/>
            <person name="Submissions S."/>
        </authorList>
    </citation>
    <scope>NUCLEOTIDE SEQUENCE [LARGE SCALE GENOMIC DNA]</scope>
    <source>
        <strain evidence="5">DSM 23127</strain>
    </source>
</reference>